<organism evidence="3 4">
    <name type="scientific">Sorangium cellulosum</name>
    <name type="common">Polyangium cellulosum</name>
    <dbReference type="NCBI Taxonomy" id="56"/>
    <lineage>
        <taxon>Bacteria</taxon>
        <taxon>Pseudomonadati</taxon>
        <taxon>Myxococcota</taxon>
        <taxon>Polyangia</taxon>
        <taxon>Polyangiales</taxon>
        <taxon>Polyangiaceae</taxon>
        <taxon>Sorangium</taxon>
    </lineage>
</organism>
<feature type="domain" description="PrkA AAA" evidence="2">
    <location>
        <begin position="55"/>
        <end position="487"/>
    </location>
</feature>
<evidence type="ECO:0000256" key="1">
    <source>
        <dbReference type="SAM" id="MobiDB-lite"/>
    </source>
</evidence>
<proteinExistence type="predicted"/>
<keyword evidence="3" id="KW-0418">Kinase</keyword>
<dbReference type="InterPro" id="IPR027417">
    <property type="entry name" value="P-loop_NTPase"/>
</dbReference>
<evidence type="ECO:0000313" key="4">
    <source>
        <dbReference type="Proteomes" id="UP000075420"/>
    </source>
</evidence>
<keyword evidence="3" id="KW-0808">Transferase</keyword>
<name>A0A150PIH1_SORCE</name>
<dbReference type="SUPFAM" id="SSF52540">
    <property type="entry name" value="P-loop containing nucleoside triphosphate hydrolases"/>
    <property type="match status" value="2"/>
</dbReference>
<comment type="caution">
    <text evidence="3">The sequence shown here is derived from an EMBL/GenBank/DDBJ whole genome shotgun (WGS) entry which is preliminary data.</text>
</comment>
<evidence type="ECO:0000259" key="2">
    <source>
        <dbReference type="SMART" id="SM00763"/>
    </source>
</evidence>
<dbReference type="PANTHER" id="PTHR30267">
    <property type="entry name" value="PROTEIN KINASE PRKA"/>
    <property type="match status" value="1"/>
</dbReference>
<dbReference type="EMBL" id="JELY01001517">
    <property type="protein sequence ID" value="KYF55487.1"/>
    <property type="molecule type" value="Genomic_DNA"/>
</dbReference>
<feature type="compositionally biased region" description="Basic and acidic residues" evidence="1">
    <location>
        <begin position="1"/>
        <end position="11"/>
    </location>
</feature>
<dbReference type="GO" id="GO:0004672">
    <property type="term" value="F:protein kinase activity"/>
    <property type="evidence" value="ECO:0007669"/>
    <property type="project" value="TreeGrafter"/>
</dbReference>
<feature type="region of interest" description="Disordered" evidence="1">
    <location>
        <begin position="1"/>
        <end position="28"/>
    </location>
</feature>
<protein>
    <submittedName>
        <fullName evidence="3">Protein kinase</fullName>
    </submittedName>
</protein>
<dbReference type="PANTHER" id="PTHR30267:SF2">
    <property type="entry name" value="PROTEIN PRKA"/>
    <property type="match status" value="1"/>
</dbReference>
<dbReference type="AlphaFoldDB" id="A0A150PIH1"/>
<gene>
    <name evidence="3" type="ORF">BE08_13760</name>
</gene>
<dbReference type="Pfam" id="PF06798">
    <property type="entry name" value="PrkA"/>
    <property type="match status" value="1"/>
</dbReference>
<dbReference type="InterPro" id="IPR010650">
    <property type="entry name" value="PrkA_C"/>
</dbReference>
<sequence length="800" mass="89811">MNNDTSGRREGQPGAAGPSQTVQGSAAERARKALSELDAIASSMARRFNEEQRVLSFQQFLELFASNPVRYGRDAARYVRDMFDHFGTRTIKKPWGELTRFQLFDLPWELPASAPAELRGAPAASYHGRDFALIGHEELQAEVYRVLCNFVREGRANRLILMHGPNGSAKSTLAGCILRALEHYSTLDEGALYRFHWVFPSRKTMRGSIGFGGDVKASAADGTSYAHLDDDQIDARLVIELRDHPLFLLPVRERRALILKLYEDAGATEPPPEWLMSGKLSHKNQQVFEALLVASGGSLVETLRHVQVERYFISRRYRVGAVTIGPELSVDAGERQITADRSLASLPTSLQATTLFEAHGELIEAAGGVLEFSDLLKRPLDAFRYLQLTLETGEVSLPQQTLQTNVVMIGSANDVHLNAFREHPEFPSFRGRFELLRAPYLRSYVDEQSIYDTQIVPFVTRHVAPHATRVAAQFAVLTRMRQPEAKRYPDALAPLVSSLTAVEKMELFATGTAPERFDVEAQKVLRAGIEAIYHESDASVDFEGRLGVSPREVRTLLLDAAQSPDHACLSPFAVLSELDALCKRQAEYDWLKEKQLAGGYHDHRLFREVVRTRLLDTIEEEMRTASGLVDETRYAELFDRYISHVGVWVKGEKVRNPHTGDFENPDERMMREVEALLGIRTKHDDHRRGLISAIAAWAIDHPGQKIVNAVVFPQQIRKLREAVFTERRKGVALLVRDLVALLRDAQGDGAPDKGWGELREEERRNATRALERLRGMGYCDRCALDAASALLRARFAELVT</sequence>
<dbReference type="InterPro" id="IPR013153">
    <property type="entry name" value="Prk_AAA"/>
</dbReference>
<accession>A0A150PIH1</accession>
<dbReference type="Pfam" id="PF08298">
    <property type="entry name" value="AAA_PrkA"/>
    <property type="match status" value="1"/>
</dbReference>
<evidence type="ECO:0000313" key="3">
    <source>
        <dbReference type="EMBL" id="KYF55487.1"/>
    </source>
</evidence>
<reference evidence="3 4" key="1">
    <citation type="submission" date="2014-02" db="EMBL/GenBank/DDBJ databases">
        <title>The small core and large imbalanced accessory genome model reveals a collaborative survival strategy of Sorangium cellulosum strains in nature.</title>
        <authorList>
            <person name="Han K."/>
            <person name="Peng R."/>
            <person name="Blom J."/>
            <person name="Li Y.-Z."/>
        </authorList>
    </citation>
    <scope>NUCLEOTIDE SEQUENCE [LARGE SCALE GENOMIC DNA]</scope>
    <source>
        <strain evidence="3 4">So0157-25</strain>
    </source>
</reference>
<dbReference type="SMART" id="SM00763">
    <property type="entry name" value="AAA_PrkA"/>
    <property type="match status" value="1"/>
</dbReference>
<dbReference type="Proteomes" id="UP000075420">
    <property type="component" value="Unassembled WGS sequence"/>
</dbReference>